<proteinExistence type="predicted"/>
<protein>
    <submittedName>
        <fullName evidence="2">Metalloregulator ArsR/SmtB family transcription factor</fullName>
    </submittedName>
</protein>
<dbReference type="PROSITE" id="PS50987">
    <property type="entry name" value="HTH_ARSR_2"/>
    <property type="match status" value="1"/>
</dbReference>
<dbReference type="SMART" id="SM00418">
    <property type="entry name" value="HTH_ARSR"/>
    <property type="match status" value="1"/>
</dbReference>
<dbReference type="EMBL" id="JAROAV010000044">
    <property type="protein sequence ID" value="MDF8265945.1"/>
    <property type="molecule type" value="Genomic_DNA"/>
</dbReference>
<dbReference type="NCBIfam" id="NF033788">
    <property type="entry name" value="HTH_metalloreg"/>
    <property type="match status" value="1"/>
</dbReference>
<keyword evidence="3" id="KW-1185">Reference proteome</keyword>
<organism evidence="2 3">
    <name type="scientific">Luteipulveratus flavus</name>
    <dbReference type="NCBI Taxonomy" id="3031728"/>
    <lineage>
        <taxon>Bacteria</taxon>
        <taxon>Bacillati</taxon>
        <taxon>Actinomycetota</taxon>
        <taxon>Actinomycetes</taxon>
        <taxon>Micrococcales</taxon>
        <taxon>Dermacoccaceae</taxon>
        <taxon>Luteipulveratus</taxon>
    </lineage>
</organism>
<comment type="caution">
    <text evidence="2">The sequence shown here is derived from an EMBL/GenBank/DDBJ whole genome shotgun (WGS) entry which is preliminary data.</text>
</comment>
<evidence type="ECO:0000313" key="3">
    <source>
        <dbReference type="Proteomes" id="UP001528912"/>
    </source>
</evidence>
<dbReference type="InterPro" id="IPR036390">
    <property type="entry name" value="WH_DNA-bd_sf"/>
</dbReference>
<dbReference type="RefSeq" id="WP_277193206.1">
    <property type="nucleotide sequence ID" value="NZ_JAROAV010000044.1"/>
</dbReference>
<dbReference type="PANTHER" id="PTHR38600">
    <property type="entry name" value="TRANSCRIPTIONAL REGULATORY PROTEIN"/>
    <property type="match status" value="1"/>
</dbReference>
<accession>A0ABT6CAY6</accession>
<dbReference type="CDD" id="cd00090">
    <property type="entry name" value="HTH_ARSR"/>
    <property type="match status" value="1"/>
</dbReference>
<dbReference type="Gene3D" id="1.10.10.10">
    <property type="entry name" value="Winged helix-like DNA-binding domain superfamily/Winged helix DNA-binding domain"/>
    <property type="match status" value="1"/>
</dbReference>
<gene>
    <name evidence="2" type="ORF">P4R38_16985</name>
</gene>
<dbReference type="SUPFAM" id="SSF46785">
    <property type="entry name" value="Winged helix' DNA-binding domain"/>
    <property type="match status" value="1"/>
</dbReference>
<name>A0ABT6CAY6_9MICO</name>
<reference evidence="2 3" key="1">
    <citation type="submission" date="2023-03" db="EMBL/GenBank/DDBJ databases">
        <title>YIM 133296 draft genome.</title>
        <authorList>
            <person name="Xiong L."/>
        </authorList>
    </citation>
    <scope>NUCLEOTIDE SEQUENCE [LARGE SCALE GENOMIC DNA]</scope>
    <source>
        <strain evidence="2 3">YIM 133296</strain>
    </source>
</reference>
<sequence>MSADSVRTPGSVAAVFAALADPRRREVVDVIARTGQASATAIAADLTVTRQAVAKHLVVLAEAGLVTSHRSGREVMYELRPAPLDAAARWLTSAAAVWDRRLAALKVAAERKS</sequence>
<dbReference type="Proteomes" id="UP001528912">
    <property type="component" value="Unassembled WGS sequence"/>
</dbReference>
<evidence type="ECO:0000313" key="2">
    <source>
        <dbReference type="EMBL" id="MDF8265945.1"/>
    </source>
</evidence>
<dbReference type="InterPro" id="IPR001845">
    <property type="entry name" value="HTH_ArsR_DNA-bd_dom"/>
</dbReference>
<dbReference type="InterPro" id="IPR011991">
    <property type="entry name" value="ArsR-like_HTH"/>
</dbReference>
<dbReference type="InterPro" id="IPR036388">
    <property type="entry name" value="WH-like_DNA-bd_sf"/>
</dbReference>
<feature type="domain" description="HTH arsR-type" evidence="1">
    <location>
        <begin position="4"/>
        <end position="99"/>
    </location>
</feature>
<evidence type="ECO:0000259" key="1">
    <source>
        <dbReference type="PROSITE" id="PS50987"/>
    </source>
</evidence>
<dbReference type="Pfam" id="PF12840">
    <property type="entry name" value="HTH_20"/>
    <property type="match status" value="1"/>
</dbReference>
<dbReference type="PANTHER" id="PTHR38600:SF2">
    <property type="entry name" value="SLL0088 PROTEIN"/>
    <property type="match status" value="1"/>
</dbReference>